<accession>A0AAW1SCJ5</accession>
<feature type="coiled-coil region" evidence="1">
    <location>
        <begin position="61"/>
        <end position="97"/>
    </location>
</feature>
<dbReference type="AlphaFoldDB" id="A0AAW1SCJ5"/>
<keyword evidence="3" id="KW-1185">Reference proteome</keyword>
<protein>
    <submittedName>
        <fullName evidence="2">Uncharacterized protein</fullName>
    </submittedName>
</protein>
<gene>
    <name evidence="2" type="ORF">WJX74_009460</name>
</gene>
<dbReference type="PANTHER" id="PTHR36333:SF1">
    <property type="entry name" value="DIMETHYLALLYL, ADENOSINE TRNA METHYLTHIOTRANSFERASE"/>
    <property type="match status" value="1"/>
</dbReference>
<reference evidence="2 3" key="1">
    <citation type="journal article" date="2024" name="Nat. Commun.">
        <title>Phylogenomics reveals the evolutionary origins of lichenization in chlorophyte algae.</title>
        <authorList>
            <person name="Puginier C."/>
            <person name="Libourel C."/>
            <person name="Otte J."/>
            <person name="Skaloud P."/>
            <person name="Haon M."/>
            <person name="Grisel S."/>
            <person name="Petersen M."/>
            <person name="Berrin J.G."/>
            <person name="Delaux P.M."/>
            <person name="Dal Grande F."/>
            <person name="Keller J."/>
        </authorList>
    </citation>
    <scope>NUCLEOTIDE SEQUENCE [LARGE SCALE GENOMIC DNA]</scope>
    <source>
        <strain evidence="2 3">SAG 2145</strain>
    </source>
</reference>
<dbReference type="Proteomes" id="UP001438707">
    <property type="component" value="Unassembled WGS sequence"/>
</dbReference>
<organism evidence="2 3">
    <name type="scientific">Apatococcus lobatus</name>
    <dbReference type="NCBI Taxonomy" id="904363"/>
    <lineage>
        <taxon>Eukaryota</taxon>
        <taxon>Viridiplantae</taxon>
        <taxon>Chlorophyta</taxon>
        <taxon>core chlorophytes</taxon>
        <taxon>Trebouxiophyceae</taxon>
        <taxon>Chlorellales</taxon>
        <taxon>Chlorellaceae</taxon>
        <taxon>Apatococcus</taxon>
    </lineage>
</organism>
<dbReference type="PANTHER" id="PTHR36333">
    <property type="entry name" value="DIMETHYLALLYL, ADENOSINE TRNA METHYLTHIOTRANSFERASE"/>
    <property type="match status" value="1"/>
</dbReference>
<evidence type="ECO:0000313" key="2">
    <source>
        <dbReference type="EMBL" id="KAK9843266.1"/>
    </source>
</evidence>
<proteinExistence type="predicted"/>
<dbReference type="EMBL" id="JALJOS010000002">
    <property type="protein sequence ID" value="KAK9843266.1"/>
    <property type="molecule type" value="Genomic_DNA"/>
</dbReference>
<keyword evidence="1" id="KW-0175">Coiled coil</keyword>
<evidence type="ECO:0000313" key="3">
    <source>
        <dbReference type="Proteomes" id="UP001438707"/>
    </source>
</evidence>
<comment type="caution">
    <text evidence="2">The sequence shown here is derived from an EMBL/GenBank/DDBJ whole genome shotgun (WGS) entry which is preliminary data.</text>
</comment>
<evidence type="ECO:0000256" key="1">
    <source>
        <dbReference type="SAM" id="Coils"/>
    </source>
</evidence>
<name>A0AAW1SCJ5_9CHLO</name>
<sequence>MSALLQHGSLCSRRHICSGLSVPVANSSSLPGCKRRCLRVQAVGWDPEGILSQPKGGHIQRRTMNKQIAEDDQLAEQVEKERLKAREELQKKRAERKTPATHDQLIDYFMTTESEEMSFEVSRCRPLITEDFMKHLADQISQQKFASNASEDRVAELEGLQQFLKEGTAAVDAAAKEMAAPAERMRALLSSKDKKAALLDLASANQIDKPLLDLLQQNIDAARTAGQEQPALFMEKIKAAAQRYRLTPA</sequence>